<feature type="domain" description="Integral membrane bound transporter" evidence="6">
    <location>
        <begin position="52"/>
        <end position="174"/>
    </location>
</feature>
<reference evidence="7" key="2">
    <citation type="journal article" date="2021" name="PeerJ">
        <title>Extensive microbial diversity within the chicken gut microbiome revealed by metagenomics and culture.</title>
        <authorList>
            <person name="Gilroy R."/>
            <person name="Ravi A."/>
            <person name="Getino M."/>
            <person name="Pursley I."/>
            <person name="Horton D.L."/>
            <person name="Alikhan N.F."/>
            <person name="Baker D."/>
            <person name="Gharbi K."/>
            <person name="Hall N."/>
            <person name="Watson M."/>
            <person name="Adriaenssens E.M."/>
            <person name="Foster-Nyarko E."/>
            <person name="Jarju S."/>
            <person name="Secka A."/>
            <person name="Antonio M."/>
            <person name="Oren A."/>
            <person name="Chaudhuri R.R."/>
            <person name="La Ragione R."/>
            <person name="Hildebrand F."/>
            <person name="Pallen M.J."/>
        </authorList>
    </citation>
    <scope>NUCLEOTIDE SEQUENCE</scope>
    <source>
        <strain evidence="7">ChiGjej1B1-24693</strain>
    </source>
</reference>
<comment type="subcellular location">
    <subcellularLocation>
        <location evidence="1">Membrane</location>
        <topology evidence="1">Multi-pass membrane protein</topology>
    </subcellularLocation>
</comment>
<feature type="transmembrane region" description="Helical" evidence="5">
    <location>
        <begin position="112"/>
        <end position="130"/>
    </location>
</feature>
<accession>A0A9D1GZQ0</accession>
<evidence type="ECO:0000259" key="6">
    <source>
        <dbReference type="Pfam" id="PF13515"/>
    </source>
</evidence>
<feature type="transmembrane region" description="Helical" evidence="5">
    <location>
        <begin position="88"/>
        <end position="106"/>
    </location>
</feature>
<comment type="caution">
    <text evidence="7">The sequence shown here is derived from an EMBL/GenBank/DDBJ whole genome shotgun (WGS) entry which is preliminary data.</text>
</comment>
<evidence type="ECO:0000256" key="5">
    <source>
        <dbReference type="SAM" id="Phobius"/>
    </source>
</evidence>
<keyword evidence="2 5" id="KW-0812">Transmembrane</keyword>
<keyword evidence="4 5" id="KW-0472">Membrane</keyword>
<dbReference type="GO" id="GO:0016020">
    <property type="term" value="C:membrane"/>
    <property type="evidence" value="ECO:0007669"/>
    <property type="project" value="UniProtKB-SubCell"/>
</dbReference>
<feature type="transmembrane region" description="Helical" evidence="5">
    <location>
        <begin position="36"/>
        <end position="57"/>
    </location>
</feature>
<protein>
    <submittedName>
        <fullName evidence="7">FUSC family protein</fullName>
    </submittedName>
</protein>
<keyword evidence="3 5" id="KW-1133">Transmembrane helix</keyword>
<name>A0A9D1GZQ0_9ACTN</name>
<organism evidence="7 8">
    <name type="scientific">Candidatus Avipropionibacterium avicola</name>
    <dbReference type="NCBI Taxonomy" id="2840701"/>
    <lineage>
        <taxon>Bacteria</taxon>
        <taxon>Bacillati</taxon>
        <taxon>Actinomycetota</taxon>
        <taxon>Actinomycetes</taxon>
        <taxon>Propionibacteriales</taxon>
        <taxon>Propionibacteriaceae</taxon>
        <taxon>Propionibacteriaceae incertae sedis</taxon>
        <taxon>Candidatus Avipropionibacterium</taxon>
    </lineage>
</organism>
<evidence type="ECO:0000256" key="3">
    <source>
        <dbReference type="ARBA" id="ARBA00022989"/>
    </source>
</evidence>
<feature type="transmembrane region" description="Helical" evidence="5">
    <location>
        <begin position="63"/>
        <end position="81"/>
    </location>
</feature>
<dbReference type="AlphaFoldDB" id="A0A9D1GZQ0"/>
<feature type="transmembrane region" description="Helical" evidence="5">
    <location>
        <begin position="164"/>
        <end position="183"/>
    </location>
</feature>
<dbReference type="EMBL" id="DVLP01000367">
    <property type="protein sequence ID" value="HIT76392.1"/>
    <property type="molecule type" value="Genomic_DNA"/>
</dbReference>
<proteinExistence type="predicted"/>
<dbReference type="Proteomes" id="UP000886842">
    <property type="component" value="Unassembled WGS sequence"/>
</dbReference>
<dbReference type="Pfam" id="PF13515">
    <property type="entry name" value="FUSC_2"/>
    <property type="match status" value="1"/>
</dbReference>
<dbReference type="InterPro" id="IPR049453">
    <property type="entry name" value="Memb_transporter_dom"/>
</dbReference>
<evidence type="ECO:0000313" key="7">
    <source>
        <dbReference type="EMBL" id="HIT76392.1"/>
    </source>
</evidence>
<evidence type="ECO:0000313" key="8">
    <source>
        <dbReference type="Proteomes" id="UP000886842"/>
    </source>
</evidence>
<gene>
    <name evidence="7" type="ORF">IAA98_12475</name>
</gene>
<evidence type="ECO:0000256" key="2">
    <source>
        <dbReference type="ARBA" id="ARBA00022692"/>
    </source>
</evidence>
<evidence type="ECO:0000256" key="1">
    <source>
        <dbReference type="ARBA" id="ARBA00004141"/>
    </source>
</evidence>
<reference evidence="7" key="1">
    <citation type="submission" date="2020-10" db="EMBL/GenBank/DDBJ databases">
        <authorList>
            <person name="Gilroy R."/>
        </authorList>
    </citation>
    <scope>NUCLEOTIDE SEQUENCE</scope>
    <source>
        <strain evidence="7">ChiGjej1B1-24693</strain>
    </source>
</reference>
<sequence length="377" mass="40175">MASRFSIQRVKLRAFDLSERSAAYGRRTLVQRAQRWQGRSIFLAQCAISAGLAWWLAQLVLGHSSPFFAPVAAVIVLGVSYGQRVRRALEVAVGVALGVGIGDVFVHLFGTGVWQIIVVAFVAMSVATLVNAGPLVTIQAGVQSIIVTTLLPDPSQGLSRWLDAAIGCALALLVATLAPAAPLSRPRIMAARVVDEVAATLRQARVALSDRDATAADAVLERARAGEQNLEALTEATTEGLAVARHSVLRRGSVPLVQAYADLAEPLDRLTRNLRVLARRAAVATWRGESVPSAYLDLLDDLATVVEFMAGELWDRRLPMAARPRLVKVGVASSALPVADSLSAVVILAQTRSMITDLLMLTGLGAGEARELIPEMD</sequence>
<evidence type="ECO:0000256" key="4">
    <source>
        <dbReference type="ARBA" id="ARBA00023136"/>
    </source>
</evidence>